<evidence type="ECO:0000256" key="9">
    <source>
        <dbReference type="ARBA" id="ARBA00022989"/>
    </source>
</evidence>
<dbReference type="InterPro" id="IPR048279">
    <property type="entry name" value="MdtK-like"/>
</dbReference>
<dbReference type="PATRIC" id="fig|1303518.3.peg.894"/>
<dbReference type="PIRSF" id="PIRSF006603">
    <property type="entry name" value="DinF"/>
    <property type="match status" value="1"/>
</dbReference>
<dbReference type="InterPro" id="IPR050222">
    <property type="entry name" value="MATE_MdtK"/>
</dbReference>
<evidence type="ECO:0000256" key="5">
    <source>
        <dbReference type="ARBA" id="ARBA00022448"/>
    </source>
</evidence>
<protein>
    <recommendedName>
        <fullName evidence="4">Probable multidrug resistance protein NorM</fullName>
    </recommendedName>
    <alternativeName>
        <fullName evidence="12">Multidrug-efflux transporter</fullName>
    </alternativeName>
</protein>
<evidence type="ECO:0000256" key="3">
    <source>
        <dbReference type="ARBA" id="ARBA00010199"/>
    </source>
</evidence>
<organism evidence="14 15">
    <name type="scientific">Chthonomonas calidirosea (strain DSM 23976 / ICMP 18418 / T49)</name>
    <dbReference type="NCBI Taxonomy" id="1303518"/>
    <lineage>
        <taxon>Bacteria</taxon>
        <taxon>Bacillati</taxon>
        <taxon>Armatimonadota</taxon>
        <taxon>Chthonomonadia</taxon>
        <taxon>Chthonomonadales</taxon>
        <taxon>Chthonomonadaceae</taxon>
        <taxon>Chthonomonas</taxon>
    </lineage>
</organism>
<reference evidence="15" key="1">
    <citation type="submission" date="2013-03" db="EMBL/GenBank/DDBJ databases">
        <title>Genome sequence of Chthonomonas calidirosea, the first sequenced genome from the Armatimonadetes phylum (formally candidate division OP10).</title>
        <authorList>
            <person name="Lee K.C.Y."/>
            <person name="Morgan X.C."/>
            <person name="Dunfield P.F."/>
            <person name="Tamas I."/>
            <person name="Houghton K.M."/>
            <person name="Vyssotski M."/>
            <person name="Ryan J.L.J."/>
            <person name="Lagutin K."/>
            <person name="McDonald I.R."/>
            <person name="Stott M.B."/>
        </authorList>
    </citation>
    <scope>NUCLEOTIDE SEQUENCE [LARGE SCALE GENOMIC DNA]</scope>
    <source>
        <strain evidence="15">DSM 23976 / ICMP 18418 / T49</strain>
    </source>
</reference>
<keyword evidence="8 13" id="KW-0812">Transmembrane</keyword>
<dbReference type="AlphaFoldDB" id="S0ETB5"/>
<feature type="transmembrane region" description="Helical" evidence="13">
    <location>
        <begin position="225"/>
        <end position="248"/>
    </location>
</feature>
<keyword evidence="10" id="KW-0406">Ion transport</keyword>
<dbReference type="Proteomes" id="UP000014227">
    <property type="component" value="Chromosome I"/>
</dbReference>
<feature type="transmembrane region" description="Helical" evidence="13">
    <location>
        <begin position="426"/>
        <end position="447"/>
    </location>
</feature>
<evidence type="ECO:0000256" key="6">
    <source>
        <dbReference type="ARBA" id="ARBA00022449"/>
    </source>
</evidence>
<feature type="transmembrane region" description="Helical" evidence="13">
    <location>
        <begin position="165"/>
        <end position="186"/>
    </location>
</feature>
<keyword evidence="9 13" id="KW-1133">Transmembrane helix</keyword>
<keyword evidence="7" id="KW-1003">Cell membrane</keyword>
<dbReference type="GO" id="GO:0005886">
    <property type="term" value="C:plasma membrane"/>
    <property type="evidence" value="ECO:0007669"/>
    <property type="project" value="UniProtKB-SubCell"/>
</dbReference>
<evidence type="ECO:0000256" key="13">
    <source>
        <dbReference type="SAM" id="Phobius"/>
    </source>
</evidence>
<evidence type="ECO:0000256" key="1">
    <source>
        <dbReference type="ARBA" id="ARBA00003408"/>
    </source>
</evidence>
<keyword evidence="6" id="KW-0050">Antiport</keyword>
<dbReference type="PANTHER" id="PTHR43298:SF2">
    <property type="entry name" value="FMN_FAD EXPORTER YEEO-RELATED"/>
    <property type="match status" value="1"/>
</dbReference>
<dbReference type="InParanoid" id="S0ETB5"/>
<dbReference type="EMBL" id="HF951689">
    <property type="protein sequence ID" value="CCW34708.1"/>
    <property type="molecule type" value="Genomic_DNA"/>
</dbReference>
<evidence type="ECO:0000256" key="11">
    <source>
        <dbReference type="ARBA" id="ARBA00023136"/>
    </source>
</evidence>
<keyword evidence="15" id="KW-1185">Reference proteome</keyword>
<evidence type="ECO:0000256" key="2">
    <source>
        <dbReference type="ARBA" id="ARBA00004651"/>
    </source>
</evidence>
<dbReference type="PANTHER" id="PTHR43298">
    <property type="entry name" value="MULTIDRUG RESISTANCE PROTEIN NORM-RELATED"/>
    <property type="match status" value="1"/>
</dbReference>
<evidence type="ECO:0000256" key="10">
    <source>
        <dbReference type="ARBA" id="ARBA00023065"/>
    </source>
</evidence>
<feature type="transmembrane region" description="Helical" evidence="13">
    <location>
        <begin position="198"/>
        <end position="218"/>
    </location>
</feature>
<evidence type="ECO:0000313" key="14">
    <source>
        <dbReference type="EMBL" id="CCW34708.1"/>
    </source>
</evidence>
<accession>S0ETB5</accession>
<feature type="transmembrane region" description="Helical" evidence="13">
    <location>
        <begin position="393"/>
        <end position="414"/>
    </location>
</feature>
<dbReference type="eggNOG" id="COG0534">
    <property type="taxonomic scope" value="Bacteria"/>
</dbReference>
<comment type="similarity">
    <text evidence="3">Belongs to the multi antimicrobial extrusion (MATE) (TC 2.A.66.1) family.</text>
</comment>
<dbReference type="GO" id="GO:0015297">
    <property type="term" value="F:antiporter activity"/>
    <property type="evidence" value="ECO:0007669"/>
    <property type="project" value="UniProtKB-KW"/>
</dbReference>
<dbReference type="HOGENOM" id="CLU_012893_5_3_0"/>
<dbReference type="RefSeq" id="WP_016482262.1">
    <property type="nucleotide sequence ID" value="NC_021487.1"/>
</dbReference>
<dbReference type="FunCoup" id="S0ETB5">
    <property type="interactions" value="116"/>
</dbReference>
<feature type="transmembrane region" description="Helical" evidence="13">
    <location>
        <begin position="85"/>
        <end position="104"/>
    </location>
</feature>
<feature type="transmembrane region" description="Helical" evidence="13">
    <location>
        <begin position="124"/>
        <end position="144"/>
    </location>
</feature>
<dbReference type="GO" id="GO:0006811">
    <property type="term" value="P:monoatomic ion transport"/>
    <property type="evidence" value="ECO:0007669"/>
    <property type="project" value="UniProtKB-KW"/>
</dbReference>
<gene>
    <name evidence="14" type="ORF">CCALI_00885</name>
</gene>
<evidence type="ECO:0000313" key="15">
    <source>
        <dbReference type="Proteomes" id="UP000014227"/>
    </source>
</evidence>
<feature type="transmembrane region" description="Helical" evidence="13">
    <location>
        <begin position="351"/>
        <end position="373"/>
    </location>
</feature>
<keyword evidence="5" id="KW-0813">Transport</keyword>
<name>S0ETB5_CHTCT</name>
<sequence>MSLQGEEAFPLEPVSEPVEAPIETHLVARPAQSGREVHTVVWQLAWPAVATMLLQTFNGLMDTLFVGHLPYAAQALAATGVGGQVIFLLISLAMGVSVGSTALVARFVGANERKEAAQASGQSLTLGLTMGLLFGLLFFSFRGVMARLLLGGEADGLAMRLCEQFLHVALLATPCIFLLNALMGVFRGLGDTRTPLRIQWVMIAIHMSFDWLLIYGHLGLPKLGIYGAGTALASSITVGTLLYLVALGQPAGLPDTYHLGHLLPSSRWWLRILRVGIPASVNAVIRQLGMMSFTGMLARAAAASAGVAALNIGVRAEAIAFMPGVGYSVAAQALVGQSLGAGDPKRAERFAYAATWQGVGIMSVMAAIFYLCARPFAGLFTSDASVIALGCDYLRVNAFSEPFLALAMVLTGGLQGAGDTMRPTLITILTMWFIRLPLAWWLIFPLGLQTHGAWLSMAASTILTGLLMLALFRGGSWKKVSV</sequence>
<evidence type="ECO:0000256" key="8">
    <source>
        <dbReference type="ARBA" id="ARBA00022692"/>
    </source>
</evidence>
<evidence type="ECO:0000256" key="7">
    <source>
        <dbReference type="ARBA" id="ARBA00022475"/>
    </source>
</evidence>
<dbReference type="STRING" id="454171.CP488_00270"/>
<dbReference type="OrthoDB" id="9776324at2"/>
<dbReference type="NCBIfam" id="TIGR00797">
    <property type="entry name" value="matE"/>
    <property type="match status" value="1"/>
</dbReference>
<dbReference type="CDD" id="cd13137">
    <property type="entry name" value="MATE_NorM_like"/>
    <property type="match status" value="1"/>
</dbReference>
<evidence type="ECO:0000256" key="4">
    <source>
        <dbReference type="ARBA" id="ARBA00020268"/>
    </source>
</evidence>
<dbReference type="GO" id="GO:0042910">
    <property type="term" value="F:xenobiotic transmembrane transporter activity"/>
    <property type="evidence" value="ECO:0007669"/>
    <property type="project" value="InterPro"/>
</dbReference>
<dbReference type="InterPro" id="IPR002528">
    <property type="entry name" value="MATE_fam"/>
</dbReference>
<dbReference type="KEGG" id="ccz:CCALI_00885"/>
<dbReference type="Pfam" id="PF01554">
    <property type="entry name" value="MatE"/>
    <property type="match status" value="2"/>
</dbReference>
<evidence type="ECO:0000256" key="12">
    <source>
        <dbReference type="ARBA" id="ARBA00031636"/>
    </source>
</evidence>
<keyword evidence="11 13" id="KW-0472">Membrane</keyword>
<comment type="function">
    <text evidence="1">Multidrug efflux pump.</text>
</comment>
<proteinExistence type="inferred from homology"/>
<comment type="subcellular location">
    <subcellularLocation>
        <location evidence="2">Cell membrane</location>
        <topology evidence="2">Multi-pass membrane protein</topology>
    </subcellularLocation>
</comment>
<feature type="transmembrane region" description="Helical" evidence="13">
    <location>
        <begin position="453"/>
        <end position="472"/>
    </location>
</feature>